<dbReference type="EMBL" id="MRZU01000002">
    <property type="protein sequence ID" value="OUJ19419.1"/>
    <property type="molecule type" value="Genomic_DNA"/>
</dbReference>
<sequence length="184" mass="20486">MNVLIVDCYDSFTYNLYQMVGQLNENPIVTKNDENINNLPKKIDRIILSPGPGAPENAGNCSKIIDHYEVPVLGVCLGHQVIAHKYGGAISKTKPVHGKTSEIKHDGSKLFKKIPKNFKATRYHSLKVEQPLPKEISVNARSIDENIVMSISHKTKPIFGVQFHPESIASNHGNQILKNFLYGV</sequence>
<dbReference type="PROSITE" id="PS51273">
    <property type="entry name" value="GATASE_TYPE_1"/>
    <property type="match status" value="1"/>
</dbReference>
<evidence type="ECO:0000259" key="9">
    <source>
        <dbReference type="Pfam" id="PF00117"/>
    </source>
</evidence>
<dbReference type="EC" id="4.1.3.27" evidence="2"/>
<comment type="caution">
    <text evidence="10">The sequence shown here is derived from an EMBL/GenBank/DDBJ whole genome shotgun (WGS) entry which is preliminary data.</text>
</comment>
<evidence type="ECO:0000313" key="11">
    <source>
        <dbReference type="Proteomes" id="UP000195137"/>
    </source>
</evidence>
<dbReference type="OrthoDB" id="3321at2157"/>
<keyword evidence="5" id="KW-0315">Glutamine amidotransferase</keyword>
<accession>A0A1Y3GDE0</accession>
<dbReference type="PANTHER" id="PTHR43418:SF4">
    <property type="entry name" value="MULTIFUNCTIONAL TRYPTOPHAN BIOSYNTHESIS PROTEIN"/>
    <property type="match status" value="1"/>
</dbReference>
<dbReference type="GO" id="GO:0004049">
    <property type="term" value="F:anthranilate synthase activity"/>
    <property type="evidence" value="ECO:0007669"/>
    <property type="project" value="UniProtKB-EC"/>
</dbReference>
<dbReference type="AlphaFoldDB" id="A0A1Y3GDE0"/>
<evidence type="ECO:0000313" key="10">
    <source>
        <dbReference type="EMBL" id="OUJ19419.1"/>
    </source>
</evidence>
<comment type="pathway">
    <text evidence="1">Amino-acid biosynthesis; L-tryptophan biosynthesis; L-tryptophan from chorismate: step 1/5.</text>
</comment>
<dbReference type="Pfam" id="PF00117">
    <property type="entry name" value="GATase"/>
    <property type="match status" value="1"/>
</dbReference>
<proteinExistence type="predicted"/>
<evidence type="ECO:0000256" key="4">
    <source>
        <dbReference type="ARBA" id="ARBA00022822"/>
    </source>
</evidence>
<dbReference type="PRINTS" id="PR00097">
    <property type="entry name" value="ANTSNTHASEII"/>
</dbReference>
<keyword evidence="7" id="KW-0456">Lyase</keyword>
<dbReference type="Gene3D" id="3.40.50.880">
    <property type="match status" value="1"/>
</dbReference>
<reference evidence="10 11" key="1">
    <citation type="submission" date="2016-12" db="EMBL/GenBank/DDBJ databases">
        <title>Discovery of methanogenic haloarchaea.</title>
        <authorList>
            <person name="Sorokin D.Y."/>
            <person name="Makarova K.S."/>
            <person name="Abbas B."/>
            <person name="Ferrer M."/>
            <person name="Golyshin P.N."/>
        </authorList>
    </citation>
    <scope>NUCLEOTIDE SEQUENCE [LARGE SCALE GENOMIC DNA]</scope>
    <source>
        <strain evidence="10">AMET1</strain>
    </source>
</reference>
<evidence type="ECO:0000256" key="2">
    <source>
        <dbReference type="ARBA" id="ARBA00012266"/>
    </source>
</evidence>
<dbReference type="InterPro" id="IPR050472">
    <property type="entry name" value="Anth_synth/Amidotransfase"/>
</dbReference>
<dbReference type="CDD" id="cd01743">
    <property type="entry name" value="GATase1_Anthranilate_Synthase"/>
    <property type="match status" value="1"/>
</dbReference>
<evidence type="ECO:0000256" key="3">
    <source>
        <dbReference type="ARBA" id="ARBA00022605"/>
    </source>
</evidence>
<keyword evidence="4" id="KW-0822">Tryptophan biosynthesis</keyword>
<name>A0A1Y3GDE0_9EURY</name>
<dbReference type="InterPro" id="IPR006221">
    <property type="entry name" value="TrpG/PapA_dom"/>
</dbReference>
<protein>
    <recommendedName>
        <fullName evidence="2">anthranilate synthase</fullName>
        <ecNumber evidence="2">4.1.3.27</ecNumber>
    </recommendedName>
</protein>
<evidence type="ECO:0000256" key="5">
    <source>
        <dbReference type="ARBA" id="ARBA00022962"/>
    </source>
</evidence>
<evidence type="ECO:0000256" key="8">
    <source>
        <dbReference type="ARBA" id="ARBA00047683"/>
    </source>
</evidence>
<organism evidence="10 11">
    <name type="scientific">Methanonatronarchaeum thermophilum</name>
    <dbReference type="NCBI Taxonomy" id="1927129"/>
    <lineage>
        <taxon>Archaea</taxon>
        <taxon>Methanobacteriati</taxon>
        <taxon>Methanobacteriota</taxon>
        <taxon>Methanonatronarchaeia</taxon>
        <taxon>Methanonatronarchaeales</taxon>
        <taxon>Methanonatronarchaeaceae</taxon>
        <taxon>Methanonatronarchaeum</taxon>
    </lineage>
</organism>
<comment type="catalytic activity">
    <reaction evidence="8">
        <text>chorismate + L-glutamine = anthranilate + pyruvate + L-glutamate + H(+)</text>
        <dbReference type="Rhea" id="RHEA:21732"/>
        <dbReference type="ChEBI" id="CHEBI:15361"/>
        <dbReference type="ChEBI" id="CHEBI:15378"/>
        <dbReference type="ChEBI" id="CHEBI:16567"/>
        <dbReference type="ChEBI" id="CHEBI:29748"/>
        <dbReference type="ChEBI" id="CHEBI:29985"/>
        <dbReference type="ChEBI" id="CHEBI:58359"/>
        <dbReference type="EC" id="4.1.3.27"/>
    </reaction>
</comment>
<dbReference type="NCBIfam" id="TIGR00566">
    <property type="entry name" value="trpG_papA"/>
    <property type="match status" value="1"/>
</dbReference>
<dbReference type="PANTHER" id="PTHR43418">
    <property type="entry name" value="MULTIFUNCTIONAL TRYPTOPHAN BIOSYNTHESIS PROTEIN-RELATED"/>
    <property type="match status" value="1"/>
</dbReference>
<dbReference type="InterPro" id="IPR017926">
    <property type="entry name" value="GATASE"/>
</dbReference>
<keyword evidence="6" id="KW-0057">Aromatic amino acid biosynthesis</keyword>
<dbReference type="RefSeq" id="WP_086636520.1">
    <property type="nucleotide sequence ID" value="NZ_MRZU01000002.1"/>
</dbReference>
<dbReference type="GO" id="GO:0005829">
    <property type="term" value="C:cytosol"/>
    <property type="evidence" value="ECO:0007669"/>
    <property type="project" value="TreeGrafter"/>
</dbReference>
<evidence type="ECO:0000256" key="1">
    <source>
        <dbReference type="ARBA" id="ARBA00004873"/>
    </source>
</evidence>
<dbReference type="GO" id="GO:0000162">
    <property type="term" value="P:L-tryptophan biosynthetic process"/>
    <property type="evidence" value="ECO:0007669"/>
    <property type="project" value="UniProtKB-KW"/>
</dbReference>
<keyword evidence="11" id="KW-1185">Reference proteome</keyword>
<evidence type="ECO:0000256" key="7">
    <source>
        <dbReference type="ARBA" id="ARBA00023239"/>
    </source>
</evidence>
<dbReference type="FunFam" id="3.40.50.880:FF:000003">
    <property type="entry name" value="Anthranilate synthase component II"/>
    <property type="match status" value="1"/>
</dbReference>
<dbReference type="Proteomes" id="UP000195137">
    <property type="component" value="Unassembled WGS sequence"/>
</dbReference>
<feature type="domain" description="Glutamine amidotransferase" evidence="9">
    <location>
        <begin position="4"/>
        <end position="182"/>
    </location>
</feature>
<gene>
    <name evidence="10" type="ORF">AMET1_0089</name>
</gene>
<dbReference type="SUPFAM" id="SSF52317">
    <property type="entry name" value="Class I glutamine amidotransferase-like"/>
    <property type="match status" value="1"/>
</dbReference>
<keyword evidence="3" id="KW-0028">Amino-acid biosynthesis</keyword>
<evidence type="ECO:0000256" key="6">
    <source>
        <dbReference type="ARBA" id="ARBA00023141"/>
    </source>
</evidence>
<dbReference type="InterPro" id="IPR029062">
    <property type="entry name" value="Class_I_gatase-like"/>
</dbReference>
<dbReference type="PRINTS" id="PR00096">
    <property type="entry name" value="GATASE"/>
</dbReference>